<evidence type="ECO:0000256" key="1">
    <source>
        <dbReference type="SAM" id="MobiDB-lite"/>
    </source>
</evidence>
<protein>
    <recommendedName>
        <fullName evidence="4">Lipoprotein</fullName>
    </recommendedName>
</protein>
<organism evidence="2 3">
    <name type="scientific">Streptomyces violascens</name>
    <dbReference type="NCBI Taxonomy" id="67381"/>
    <lineage>
        <taxon>Bacteria</taxon>
        <taxon>Bacillati</taxon>
        <taxon>Actinomycetota</taxon>
        <taxon>Actinomycetes</taxon>
        <taxon>Kitasatosporales</taxon>
        <taxon>Streptomycetaceae</taxon>
        <taxon>Streptomyces</taxon>
    </lineage>
</organism>
<sequence>MLTRFTVTCSDVPGPATPAVPPRAITLRGSSRHAPPHHRHQHRPLRLRHHGPDGLFGLRLRHGRQGLGRAPDARRREPGRGRAEGPGRGSDRRSDTHQLAQGHPPRHLAAPQGGRLRPQGGRQQAGPLLDAKGDCTGTIAQGKDTIGIIKIGKTVYLRPQGTSKWTKTNTDSADGKDLASVCDLNNFLGGFQGEDTEAKKGATTKVDGRPAIVLTEKDGAESYTMDVATSGKPYLLKMVTVGGDSPGTLSFSHFGEPVHAVAPTRTSIAA</sequence>
<dbReference type="EMBL" id="BNDY01000006">
    <property type="protein sequence ID" value="GHI38283.1"/>
    <property type="molecule type" value="Genomic_DNA"/>
</dbReference>
<reference evidence="2" key="1">
    <citation type="submission" date="2024-05" db="EMBL/GenBank/DDBJ databases">
        <title>Whole genome shotgun sequence of Streptomyces violascens NBRC 12920.</title>
        <authorList>
            <person name="Komaki H."/>
            <person name="Tamura T."/>
        </authorList>
    </citation>
    <scope>NUCLEOTIDE SEQUENCE</scope>
    <source>
        <strain evidence="2">NBRC 12920</strain>
    </source>
</reference>
<feature type="compositionally biased region" description="Low complexity" evidence="1">
    <location>
        <begin position="110"/>
        <end position="129"/>
    </location>
</feature>
<evidence type="ECO:0000313" key="3">
    <source>
        <dbReference type="Proteomes" id="UP001050808"/>
    </source>
</evidence>
<feature type="compositionally biased region" description="Basic residues" evidence="1">
    <location>
        <begin position="30"/>
        <end position="49"/>
    </location>
</feature>
<evidence type="ECO:0008006" key="4">
    <source>
        <dbReference type="Google" id="ProtNLM"/>
    </source>
</evidence>
<gene>
    <name evidence="2" type="ORF">Sviol_26910</name>
</gene>
<evidence type="ECO:0000313" key="2">
    <source>
        <dbReference type="EMBL" id="GHI38283.1"/>
    </source>
</evidence>
<feature type="compositionally biased region" description="Basic and acidic residues" evidence="1">
    <location>
        <begin position="71"/>
        <end position="96"/>
    </location>
</feature>
<dbReference type="InterPro" id="IPR029046">
    <property type="entry name" value="LolA/LolB/LppX"/>
</dbReference>
<comment type="caution">
    <text evidence="2">The sequence shown here is derived from an EMBL/GenBank/DDBJ whole genome shotgun (WGS) entry which is preliminary data.</text>
</comment>
<keyword evidence="3" id="KW-1185">Reference proteome</keyword>
<name>A0ABQ3QM09_9ACTN</name>
<dbReference type="Proteomes" id="UP001050808">
    <property type="component" value="Unassembled WGS sequence"/>
</dbReference>
<dbReference type="Gene3D" id="2.50.20.20">
    <property type="match status" value="1"/>
</dbReference>
<accession>A0ABQ3QM09</accession>
<feature type="region of interest" description="Disordered" evidence="1">
    <location>
        <begin position="13"/>
        <end position="134"/>
    </location>
</feature>
<dbReference type="SUPFAM" id="SSF89392">
    <property type="entry name" value="Prokaryotic lipoproteins and lipoprotein localization factors"/>
    <property type="match status" value="1"/>
</dbReference>
<proteinExistence type="predicted"/>